<dbReference type="Gene3D" id="2.70.70.10">
    <property type="entry name" value="Glucose Permease (Domain IIA)"/>
    <property type="match status" value="1"/>
</dbReference>
<dbReference type="Pfam" id="PF01551">
    <property type="entry name" value="Peptidase_M23"/>
    <property type="match status" value="1"/>
</dbReference>
<dbReference type="AlphaFoldDB" id="A0A285U3A3"/>
<dbReference type="Proteomes" id="UP000219252">
    <property type="component" value="Unassembled WGS sequence"/>
</dbReference>
<sequence length="254" mass="29410">MQKLNLFSLDSSLDENPLSFSLRGFFIFIKPLYIYGFRHNTVYDIIFLISRRILIFYCSYTIEKWGMDDKVFKKWKWIGASIICLSILVANYLQENGQINMNVKKIVYSSEDLNSMRNVLREVFNTEEEPKIAVSSETVSNELLSFIAVKPYDEGYLLTFEKPLPIISIENGLVVYTGHNTHTGKTISVFYENNTTVTYGFVDAFTTLPYTSVEKGQTIANKEEPGNLYIQIETNGKRLNLEETIKWMREFVQS</sequence>
<evidence type="ECO:0000259" key="1">
    <source>
        <dbReference type="Pfam" id="PF01551"/>
    </source>
</evidence>
<name>A0A285U3A3_9BACL</name>
<reference evidence="3" key="1">
    <citation type="submission" date="2017-08" db="EMBL/GenBank/DDBJ databases">
        <authorList>
            <person name="Varghese N."/>
            <person name="Submissions S."/>
        </authorList>
    </citation>
    <scope>NUCLEOTIDE SEQUENCE [LARGE SCALE GENOMIC DNA]</scope>
    <source>
        <strain evidence="3">JC23</strain>
    </source>
</reference>
<protein>
    <submittedName>
        <fullName evidence="2">Peptidase M23-like protein</fullName>
    </submittedName>
</protein>
<evidence type="ECO:0000313" key="3">
    <source>
        <dbReference type="Proteomes" id="UP000219252"/>
    </source>
</evidence>
<keyword evidence="3" id="KW-1185">Reference proteome</keyword>
<evidence type="ECO:0000313" key="2">
    <source>
        <dbReference type="EMBL" id="SOC36424.1"/>
    </source>
</evidence>
<feature type="domain" description="M23ase beta-sheet core" evidence="1">
    <location>
        <begin position="160"/>
        <end position="240"/>
    </location>
</feature>
<dbReference type="InterPro" id="IPR011055">
    <property type="entry name" value="Dup_hybrid_motif"/>
</dbReference>
<dbReference type="EMBL" id="OBQC01000002">
    <property type="protein sequence ID" value="SOC36424.1"/>
    <property type="molecule type" value="Genomic_DNA"/>
</dbReference>
<proteinExistence type="predicted"/>
<dbReference type="InterPro" id="IPR016047">
    <property type="entry name" value="M23ase_b-sheet_dom"/>
</dbReference>
<organism evidence="2 3">
    <name type="scientific">Ureibacillus acetophenoni</name>
    <dbReference type="NCBI Taxonomy" id="614649"/>
    <lineage>
        <taxon>Bacteria</taxon>
        <taxon>Bacillati</taxon>
        <taxon>Bacillota</taxon>
        <taxon>Bacilli</taxon>
        <taxon>Bacillales</taxon>
        <taxon>Caryophanaceae</taxon>
        <taxon>Ureibacillus</taxon>
    </lineage>
</organism>
<gene>
    <name evidence="2" type="ORF">SAMN05877842_102342</name>
</gene>
<dbReference type="SUPFAM" id="SSF51261">
    <property type="entry name" value="Duplicated hybrid motif"/>
    <property type="match status" value="1"/>
</dbReference>
<accession>A0A285U3A3</accession>